<feature type="transmembrane region" description="Helical" evidence="4">
    <location>
        <begin position="96"/>
        <end position="119"/>
    </location>
</feature>
<evidence type="ECO:0000256" key="2">
    <source>
        <dbReference type="ARBA" id="ARBA00023125"/>
    </source>
</evidence>
<keyword evidence="4" id="KW-1133">Transmembrane helix</keyword>
<evidence type="ECO:0000259" key="5">
    <source>
        <dbReference type="PROSITE" id="PS01124"/>
    </source>
</evidence>
<dbReference type="GO" id="GO:0003700">
    <property type="term" value="F:DNA-binding transcription factor activity"/>
    <property type="evidence" value="ECO:0007669"/>
    <property type="project" value="InterPro"/>
</dbReference>
<organism evidence="6 7">
    <name type="scientific">Runella rosea</name>
    <dbReference type="NCBI Taxonomy" id="2259595"/>
    <lineage>
        <taxon>Bacteria</taxon>
        <taxon>Pseudomonadati</taxon>
        <taxon>Bacteroidota</taxon>
        <taxon>Cytophagia</taxon>
        <taxon>Cytophagales</taxon>
        <taxon>Spirosomataceae</taxon>
        <taxon>Runella</taxon>
    </lineage>
</organism>
<dbReference type="Proteomes" id="UP000251993">
    <property type="component" value="Chromosome"/>
</dbReference>
<keyword evidence="2" id="KW-0238">DNA-binding</keyword>
<evidence type="ECO:0000313" key="6">
    <source>
        <dbReference type="EMBL" id="AXE17738.1"/>
    </source>
</evidence>
<feature type="transmembrane region" description="Helical" evidence="4">
    <location>
        <begin position="6"/>
        <end position="24"/>
    </location>
</feature>
<dbReference type="RefSeq" id="WP_114066523.1">
    <property type="nucleotide sequence ID" value="NZ_CP030850.1"/>
</dbReference>
<gene>
    <name evidence="6" type="ORF">DR864_08315</name>
</gene>
<dbReference type="OrthoDB" id="5492415at2"/>
<dbReference type="InterPro" id="IPR009057">
    <property type="entry name" value="Homeodomain-like_sf"/>
</dbReference>
<keyword evidence="1" id="KW-0805">Transcription regulation</keyword>
<protein>
    <submittedName>
        <fullName evidence="6">AraC family transcriptional regulator</fullName>
    </submittedName>
</protein>
<evidence type="ECO:0000313" key="7">
    <source>
        <dbReference type="Proteomes" id="UP000251993"/>
    </source>
</evidence>
<feature type="transmembrane region" description="Helical" evidence="4">
    <location>
        <begin position="131"/>
        <end position="152"/>
    </location>
</feature>
<dbReference type="EMBL" id="CP030850">
    <property type="protein sequence ID" value="AXE17738.1"/>
    <property type="molecule type" value="Genomic_DNA"/>
</dbReference>
<dbReference type="PANTHER" id="PTHR43280">
    <property type="entry name" value="ARAC-FAMILY TRANSCRIPTIONAL REGULATOR"/>
    <property type="match status" value="1"/>
</dbReference>
<dbReference type="Pfam" id="PF12833">
    <property type="entry name" value="HTH_18"/>
    <property type="match status" value="1"/>
</dbReference>
<dbReference type="SMART" id="SM00342">
    <property type="entry name" value="HTH_ARAC"/>
    <property type="match status" value="1"/>
</dbReference>
<dbReference type="SUPFAM" id="SSF46689">
    <property type="entry name" value="Homeodomain-like"/>
    <property type="match status" value="1"/>
</dbReference>
<dbReference type="Gene3D" id="1.10.10.60">
    <property type="entry name" value="Homeodomain-like"/>
    <property type="match status" value="2"/>
</dbReference>
<feature type="transmembrane region" description="Helical" evidence="4">
    <location>
        <begin position="173"/>
        <end position="193"/>
    </location>
</feature>
<reference evidence="6 7" key="1">
    <citation type="submission" date="2018-07" db="EMBL/GenBank/DDBJ databases">
        <title>Genome sequencing of Runella.</title>
        <authorList>
            <person name="Baek M.-G."/>
            <person name="Yi H."/>
        </authorList>
    </citation>
    <scope>NUCLEOTIDE SEQUENCE [LARGE SCALE GENOMIC DNA]</scope>
    <source>
        <strain evidence="6 7">HYN0085</strain>
    </source>
</reference>
<accession>A0A344TGG7</accession>
<keyword evidence="3" id="KW-0804">Transcription</keyword>
<keyword evidence="4" id="KW-0472">Membrane</keyword>
<dbReference type="PROSITE" id="PS01124">
    <property type="entry name" value="HTH_ARAC_FAMILY_2"/>
    <property type="match status" value="1"/>
</dbReference>
<evidence type="ECO:0000256" key="3">
    <source>
        <dbReference type="ARBA" id="ARBA00023163"/>
    </source>
</evidence>
<keyword evidence="4" id="KW-0812">Transmembrane</keyword>
<feature type="transmembrane region" description="Helical" evidence="4">
    <location>
        <begin position="36"/>
        <end position="62"/>
    </location>
</feature>
<dbReference type="PANTHER" id="PTHR43280:SF29">
    <property type="entry name" value="ARAC-FAMILY TRANSCRIPTIONAL REGULATOR"/>
    <property type="match status" value="1"/>
</dbReference>
<dbReference type="InterPro" id="IPR020449">
    <property type="entry name" value="Tscrpt_reg_AraC-type_HTH"/>
</dbReference>
<feature type="domain" description="HTH araC/xylS-type" evidence="5">
    <location>
        <begin position="280"/>
        <end position="379"/>
    </location>
</feature>
<keyword evidence="7" id="KW-1185">Reference proteome</keyword>
<feature type="transmembrane region" description="Helical" evidence="4">
    <location>
        <begin position="213"/>
        <end position="232"/>
    </location>
</feature>
<dbReference type="KEGG" id="run:DR864_08315"/>
<dbReference type="InterPro" id="IPR018060">
    <property type="entry name" value="HTH_AraC"/>
</dbReference>
<proteinExistence type="predicted"/>
<name>A0A344TGG7_9BACT</name>
<dbReference type="PROSITE" id="PS00041">
    <property type="entry name" value="HTH_ARAC_FAMILY_1"/>
    <property type="match status" value="1"/>
</dbReference>
<dbReference type="AlphaFoldDB" id="A0A344TGG7"/>
<dbReference type="PRINTS" id="PR00032">
    <property type="entry name" value="HTHARAC"/>
</dbReference>
<feature type="transmembrane region" description="Helical" evidence="4">
    <location>
        <begin position="68"/>
        <end position="84"/>
    </location>
</feature>
<dbReference type="GO" id="GO:0043565">
    <property type="term" value="F:sequence-specific DNA binding"/>
    <property type="evidence" value="ECO:0007669"/>
    <property type="project" value="InterPro"/>
</dbReference>
<evidence type="ECO:0000256" key="4">
    <source>
        <dbReference type="SAM" id="Phobius"/>
    </source>
</evidence>
<sequence length="379" mass="44800">MSIYQTPLQFGYFLALLFAVLLWLRGWQEERLSDKLLGWVMFFLAMEIQDYTFGFSGINILWEKFEGFPRYFHLAFAPTIYFYLKAQINRDFRFKAAHLWHYSFYSIYFLVNFVVFVQGKKTVDTFRSSELAYWLGWLESLAIWGSYIYYFYQSLRLYKEYRRWAETQFSDTETISFVWLRNFIYLIIAGEVFKFGWSIADRVLGDLPFEQDWWWHLLTVAIICYVGIKGYTQHQPNKLLFRGNPLEVNALSLENVPSTPISLHPTVPNNDYSEWKPKIEQLFKEQKLYLEPELSLSDLATKLKTNTSVLSAAINQNFGKNFNDFVNEYRVEEVKRLLKDPANAHLSLLGVALECGFNSKSTFNRAFKKFTGQSPKEFV</sequence>
<dbReference type="InterPro" id="IPR018062">
    <property type="entry name" value="HTH_AraC-typ_CS"/>
</dbReference>
<evidence type="ECO:0000256" key="1">
    <source>
        <dbReference type="ARBA" id="ARBA00023015"/>
    </source>
</evidence>